<protein>
    <recommendedName>
        <fullName evidence="1">HTH luxR-type domain-containing protein</fullName>
    </recommendedName>
</protein>
<dbReference type="InterPro" id="IPR000792">
    <property type="entry name" value="Tscrpt_reg_LuxR_C"/>
</dbReference>
<evidence type="ECO:0000313" key="3">
    <source>
        <dbReference type="Proteomes" id="UP000646833"/>
    </source>
</evidence>
<organism evidence="2 3">
    <name type="scientific">Haloferax sulfurifontis</name>
    <dbReference type="NCBI Taxonomy" id="255616"/>
    <lineage>
        <taxon>Archaea</taxon>
        <taxon>Methanobacteriati</taxon>
        <taxon>Methanobacteriota</taxon>
        <taxon>Stenosarchaea group</taxon>
        <taxon>Halobacteria</taxon>
        <taxon>Halobacteriales</taxon>
        <taxon>Haloferacaceae</taxon>
        <taxon>Haloferax</taxon>
    </lineage>
</organism>
<name>A0A830DVJ0_9EURY</name>
<dbReference type="Gene3D" id="1.10.10.10">
    <property type="entry name" value="Winged helix-like DNA-binding domain superfamily/Winged helix DNA-binding domain"/>
    <property type="match status" value="1"/>
</dbReference>
<accession>A0A830DVJ0</accession>
<dbReference type="EMBL" id="BMCI01000002">
    <property type="protein sequence ID" value="GGC53659.1"/>
    <property type="molecule type" value="Genomic_DNA"/>
</dbReference>
<proteinExistence type="predicted"/>
<dbReference type="AlphaFoldDB" id="A0A830DVJ0"/>
<dbReference type="GO" id="GO:0006355">
    <property type="term" value="P:regulation of DNA-templated transcription"/>
    <property type="evidence" value="ECO:0007669"/>
    <property type="project" value="InterPro"/>
</dbReference>
<comment type="caution">
    <text evidence="2">The sequence shown here is derived from an EMBL/GenBank/DDBJ whole genome shotgun (WGS) entry which is preliminary data.</text>
</comment>
<reference evidence="2" key="1">
    <citation type="journal article" date="2014" name="Int. J. Syst. Evol. Microbiol.">
        <title>Complete genome sequence of Corynebacterium casei LMG S-19264T (=DSM 44701T), isolated from a smear-ripened cheese.</title>
        <authorList>
            <consortium name="US DOE Joint Genome Institute (JGI-PGF)"/>
            <person name="Walter F."/>
            <person name="Albersmeier A."/>
            <person name="Kalinowski J."/>
            <person name="Ruckert C."/>
        </authorList>
    </citation>
    <scope>NUCLEOTIDE SEQUENCE</scope>
    <source>
        <strain evidence="2">CCM 7217</strain>
    </source>
</reference>
<evidence type="ECO:0000313" key="2">
    <source>
        <dbReference type="EMBL" id="GGC53659.1"/>
    </source>
</evidence>
<dbReference type="SUPFAM" id="SSF46894">
    <property type="entry name" value="C-terminal effector domain of the bipartite response regulators"/>
    <property type="match status" value="1"/>
</dbReference>
<reference evidence="2" key="2">
    <citation type="submission" date="2020-09" db="EMBL/GenBank/DDBJ databases">
        <authorList>
            <person name="Sun Q."/>
            <person name="Sedlacek I."/>
        </authorList>
    </citation>
    <scope>NUCLEOTIDE SEQUENCE</scope>
    <source>
        <strain evidence="2">CCM 7217</strain>
    </source>
</reference>
<feature type="domain" description="HTH luxR-type" evidence="1">
    <location>
        <begin position="15"/>
        <end position="58"/>
    </location>
</feature>
<dbReference type="Pfam" id="PF00196">
    <property type="entry name" value="GerE"/>
    <property type="match status" value="1"/>
</dbReference>
<sequence>MDLSKEIGQIKEETSLSKREAEVLVLKQAGTASHAEIAGELDIKKSTVDEYAKRIRNKREQSENTVRAVSDFSSSNHSLRELIERLQVDDQVLFTSTGRKSMKRPFTVVDVKQTSTASGTETCVEVDGPQGGEMRLVADPDQGKLWQVYADGNHKDKPVRWELTSLSIVAGECSIELQEK</sequence>
<evidence type="ECO:0000259" key="1">
    <source>
        <dbReference type="Pfam" id="PF00196"/>
    </source>
</evidence>
<gene>
    <name evidence="2" type="ORF">GCM10007209_14230</name>
</gene>
<dbReference type="RefSeq" id="WP_083874909.1">
    <property type="nucleotide sequence ID" value="NZ_BMCI01000002.1"/>
</dbReference>
<dbReference type="InterPro" id="IPR016032">
    <property type="entry name" value="Sig_transdc_resp-reg_C-effctor"/>
</dbReference>
<dbReference type="Proteomes" id="UP000646833">
    <property type="component" value="Unassembled WGS sequence"/>
</dbReference>
<dbReference type="InterPro" id="IPR036388">
    <property type="entry name" value="WH-like_DNA-bd_sf"/>
</dbReference>
<dbReference type="GO" id="GO:0003677">
    <property type="term" value="F:DNA binding"/>
    <property type="evidence" value="ECO:0007669"/>
    <property type="project" value="InterPro"/>
</dbReference>